<proteinExistence type="predicted"/>
<organism evidence="3 4">
    <name type="scientific">Acropora cervicornis</name>
    <name type="common">Staghorn coral</name>
    <dbReference type="NCBI Taxonomy" id="6130"/>
    <lineage>
        <taxon>Eukaryota</taxon>
        <taxon>Metazoa</taxon>
        <taxon>Cnidaria</taxon>
        <taxon>Anthozoa</taxon>
        <taxon>Hexacorallia</taxon>
        <taxon>Scleractinia</taxon>
        <taxon>Astrocoeniina</taxon>
        <taxon>Acroporidae</taxon>
        <taxon>Acropora</taxon>
    </lineage>
</organism>
<evidence type="ECO:0000256" key="1">
    <source>
        <dbReference type="SAM" id="MobiDB-lite"/>
    </source>
</evidence>
<reference evidence="3" key="2">
    <citation type="journal article" date="2023" name="Science">
        <title>Genomic signatures of disease resistance in endangered staghorn corals.</title>
        <authorList>
            <person name="Vollmer S.V."/>
            <person name="Selwyn J.D."/>
            <person name="Despard B.A."/>
            <person name="Roesel C.L."/>
        </authorList>
    </citation>
    <scope>NUCLEOTIDE SEQUENCE</scope>
    <source>
        <strain evidence="3">K2</strain>
    </source>
</reference>
<gene>
    <name evidence="3" type="ORF">P5673_003868</name>
</gene>
<dbReference type="EMBL" id="JARQWQ010000006">
    <property type="protein sequence ID" value="KAK2571288.1"/>
    <property type="molecule type" value="Genomic_DNA"/>
</dbReference>
<accession>A0AAD9R190</accession>
<keyword evidence="2" id="KW-0472">Membrane</keyword>
<name>A0AAD9R190_ACRCE</name>
<comment type="caution">
    <text evidence="3">The sequence shown here is derived from an EMBL/GenBank/DDBJ whole genome shotgun (WGS) entry which is preliminary data.</text>
</comment>
<feature type="compositionally biased region" description="Polar residues" evidence="1">
    <location>
        <begin position="237"/>
        <end position="252"/>
    </location>
</feature>
<keyword evidence="4" id="KW-1185">Reference proteome</keyword>
<reference evidence="3" key="1">
    <citation type="journal article" date="2023" name="G3 (Bethesda)">
        <title>Whole genome assembly and annotation of the endangered Caribbean coral Acropora cervicornis.</title>
        <authorList>
            <person name="Selwyn J.D."/>
            <person name="Vollmer S.V."/>
        </authorList>
    </citation>
    <scope>NUCLEOTIDE SEQUENCE</scope>
    <source>
        <strain evidence="3">K2</strain>
    </source>
</reference>
<keyword evidence="2" id="KW-1133">Transmembrane helix</keyword>
<evidence type="ECO:0000256" key="2">
    <source>
        <dbReference type="SAM" id="Phobius"/>
    </source>
</evidence>
<sequence>MTLKMKICGLEKLRVFLSLILMVSLLCNGVNGFTIVRSMAVNGESVPDRFSNPSCRPSDCALKYASMTNGCATTRDCCSCQCSKTRATYLTSPFNRCATSEYIDEDCSSFFVLPDDSPPPVADITKPGHINFFSETRCHKGLRTRSWSHSVDATSWTTGKPNVFSVELVEGSSRKWRLSWQNGIDAKYSGLIIKLQFSCQETSSGCFLMKSKGNYTIPNSEQWPSIIPTDVSFNLTGGNANPTANSGTSARSNRNEQNKLEAPARNQAELEPKKTGVVVAGVTVSLAAGFVLALATLLLMKKKQTSLMVNAKARPNSYLGYEHKIPFPSQTTNFTPRIASCHSAGTTWVGRSPGWDRYHHSLAR</sequence>
<keyword evidence="2" id="KW-0812">Transmembrane</keyword>
<feature type="transmembrane region" description="Helical" evidence="2">
    <location>
        <begin position="277"/>
        <end position="300"/>
    </location>
</feature>
<dbReference type="AlphaFoldDB" id="A0AAD9R190"/>
<evidence type="ECO:0000313" key="3">
    <source>
        <dbReference type="EMBL" id="KAK2571288.1"/>
    </source>
</evidence>
<evidence type="ECO:0000313" key="4">
    <source>
        <dbReference type="Proteomes" id="UP001249851"/>
    </source>
</evidence>
<dbReference type="Proteomes" id="UP001249851">
    <property type="component" value="Unassembled WGS sequence"/>
</dbReference>
<protein>
    <submittedName>
        <fullName evidence="3">Skeletal organic matrix protein 3</fullName>
    </submittedName>
</protein>
<feature type="region of interest" description="Disordered" evidence="1">
    <location>
        <begin position="237"/>
        <end position="266"/>
    </location>
</feature>